<feature type="compositionally biased region" description="Polar residues" evidence="3">
    <location>
        <begin position="67"/>
        <end position="78"/>
    </location>
</feature>
<organism evidence="7 8">
    <name type="scientific">Phlebotomus papatasi</name>
    <name type="common">Sandfly</name>
    <dbReference type="NCBI Taxonomy" id="29031"/>
    <lineage>
        <taxon>Eukaryota</taxon>
        <taxon>Metazoa</taxon>
        <taxon>Ecdysozoa</taxon>
        <taxon>Arthropoda</taxon>
        <taxon>Hexapoda</taxon>
        <taxon>Insecta</taxon>
        <taxon>Pterygota</taxon>
        <taxon>Neoptera</taxon>
        <taxon>Endopterygota</taxon>
        <taxon>Diptera</taxon>
        <taxon>Nematocera</taxon>
        <taxon>Psychodoidea</taxon>
        <taxon>Psychodidae</taxon>
        <taxon>Phlebotomus</taxon>
        <taxon>Phlebotomus</taxon>
    </lineage>
</organism>
<evidence type="ECO:0000313" key="7">
    <source>
        <dbReference type="EnsemblMetazoa" id="PPAI008802-PA"/>
    </source>
</evidence>
<dbReference type="GO" id="GO:0032510">
    <property type="term" value="P:endosome to lysosome transport via multivesicular body sorting pathway"/>
    <property type="evidence" value="ECO:0007669"/>
    <property type="project" value="TreeGrafter"/>
</dbReference>
<evidence type="ECO:0000259" key="4">
    <source>
        <dbReference type="Pfam" id="PF19036"/>
    </source>
</evidence>
<dbReference type="Pfam" id="PF19036">
    <property type="entry name" value="Fuz_longin_1"/>
    <property type="match status" value="1"/>
</dbReference>
<evidence type="ECO:0000256" key="3">
    <source>
        <dbReference type="SAM" id="MobiDB-lite"/>
    </source>
</evidence>
<dbReference type="InterPro" id="IPR004353">
    <property type="entry name" value="Mon1"/>
</dbReference>
<feature type="compositionally biased region" description="Gly residues" evidence="3">
    <location>
        <begin position="39"/>
        <end position="50"/>
    </location>
</feature>
<keyword evidence="8" id="KW-1185">Reference proteome</keyword>
<dbReference type="EMBL" id="AJVK01035595">
    <property type="status" value="NOT_ANNOTATED_CDS"/>
    <property type="molecule type" value="Genomic_DNA"/>
</dbReference>
<reference evidence="7" key="1">
    <citation type="submission" date="2022-08" db="UniProtKB">
        <authorList>
            <consortium name="EnsemblMetazoa"/>
        </authorList>
    </citation>
    <scope>IDENTIFICATION</scope>
    <source>
        <strain evidence="7">Israel</strain>
    </source>
</reference>
<evidence type="ECO:0000256" key="2">
    <source>
        <dbReference type="RuleBase" id="RU367048"/>
    </source>
</evidence>
<dbReference type="GO" id="GO:0006623">
    <property type="term" value="P:protein targeting to vacuole"/>
    <property type="evidence" value="ECO:0007669"/>
    <property type="project" value="UniProtKB-UniRule"/>
</dbReference>
<feature type="domain" description="FUZ/MON1/HPS1 third Longin" evidence="6">
    <location>
        <begin position="393"/>
        <end position="493"/>
    </location>
</feature>
<dbReference type="EnsemblMetazoa" id="PPAI008802-RA">
    <property type="protein sequence ID" value="PPAI008802-PA"/>
    <property type="gene ID" value="PPAI008802"/>
</dbReference>
<dbReference type="InterPro" id="IPR043970">
    <property type="entry name" value="FUZ/MON1/HPS1_longin_3"/>
</dbReference>
<dbReference type="PANTHER" id="PTHR13027:SF7">
    <property type="entry name" value="VACUOLAR FUSION PROTEIN MON1 HOMOLOG"/>
    <property type="match status" value="1"/>
</dbReference>
<feature type="domain" description="FUZ/MON1/HPS1 second Longin" evidence="5">
    <location>
        <begin position="265"/>
        <end position="363"/>
    </location>
</feature>
<sequence length="504" mass="56075">MSDGGDVEPGASGGESMLITTDSFEELSEEMSSSFEGAGQKGSGAIGQIGGEVEEGEASNGAGVMTKSDSFCSVQSNPQQDAEDQLQDAEWLGQKRHVFILSTAGKPIYSLHGSEDKLASLFGVMQALVSVVQSNQDAIKSIHTAGMTFVFLVKSPLILVAVLRTNRSVQQIQMQLSDVYNQILSILTLSYMNKIYEKRKNFDLRRLLGGSERLINHLLANCGGNDQVSNNTFSFLTNSVRILPLSPSIRDSITSAIQSNCSKIKNLVFAVLIAQNKLICLIRMKKYFIHPADLRLIFNLIECSESFKAAESWTPICLPKFDPNGYLHAHVSYLADDCEACLLLLSVERDVFFTLSEAKKRITDKLRRSNCLEAINEAMASPGISLRTIGIPEIRHFIYKCKSNAQLLCSKICLPYSAPSEFHRLESLYCSIHSRVHNPSRPLKLLYEMKEREIMLAWVTSGYELYVTFEPLVDRNAVISLVNKLLKWIKKEEASLFIMNAPVF</sequence>
<comment type="similarity">
    <text evidence="1 2">Belongs to the MON1/SAND family.</text>
</comment>
<dbReference type="Pfam" id="PF19038">
    <property type="entry name" value="Fuz_longin_3"/>
    <property type="match status" value="1"/>
</dbReference>
<feature type="region of interest" description="Disordered" evidence="3">
    <location>
        <begin position="25"/>
        <end position="85"/>
    </location>
</feature>
<name>A0A1B0GQ66_PHLPP</name>
<dbReference type="AlphaFoldDB" id="A0A1B0GQ66"/>
<protein>
    <recommendedName>
        <fullName evidence="2">Vacuolar fusion protein MON1 homolog</fullName>
    </recommendedName>
</protein>
<evidence type="ECO:0000256" key="1">
    <source>
        <dbReference type="ARBA" id="ARBA00008968"/>
    </source>
</evidence>
<dbReference type="Pfam" id="PF19037">
    <property type="entry name" value="Fuz_longin_2"/>
    <property type="match status" value="1"/>
</dbReference>
<dbReference type="Proteomes" id="UP000092462">
    <property type="component" value="Unassembled WGS sequence"/>
</dbReference>
<dbReference type="VEuPathDB" id="VectorBase:PPAI008802"/>
<dbReference type="GO" id="GO:0035658">
    <property type="term" value="C:Mon1-Ccz1 complex"/>
    <property type="evidence" value="ECO:0007669"/>
    <property type="project" value="TreeGrafter"/>
</dbReference>
<proteinExistence type="inferred from homology"/>
<dbReference type="PRINTS" id="PR01546">
    <property type="entry name" value="YEAST73DUF"/>
</dbReference>
<dbReference type="VEuPathDB" id="VectorBase:PPAPM1_003398"/>
<dbReference type="InterPro" id="IPR043972">
    <property type="entry name" value="FUZ/MON1/HPS1_longin_1"/>
</dbReference>
<feature type="domain" description="FUZ/MON1/HPS1 first Longin" evidence="4">
    <location>
        <begin position="96"/>
        <end position="218"/>
    </location>
</feature>
<evidence type="ECO:0000259" key="6">
    <source>
        <dbReference type="Pfam" id="PF19038"/>
    </source>
</evidence>
<evidence type="ECO:0000313" key="8">
    <source>
        <dbReference type="Proteomes" id="UP000092462"/>
    </source>
</evidence>
<dbReference type="PANTHER" id="PTHR13027">
    <property type="entry name" value="SAND PROTEIN-RELATED"/>
    <property type="match status" value="1"/>
</dbReference>
<evidence type="ECO:0000259" key="5">
    <source>
        <dbReference type="Pfam" id="PF19037"/>
    </source>
</evidence>
<comment type="function">
    <text evidence="2">Plays an important role in membrane trafficking through the secretory apparatus.</text>
</comment>
<dbReference type="InterPro" id="IPR043971">
    <property type="entry name" value="FUZ/MON1/HPS1_longin_2"/>
</dbReference>
<accession>A0A1B0GQ66</accession>